<feature type="transmembrane region" description="Helical" evidence="1">
    <location>
        <begin position="55"/>
        <end position="79"/>
    </location>
</feature>
<dbReference type="GeneTree" id="ENSGT00940000171598"/>
<dbReference type="AlphaFoldDB" id="A0A8C9Y7N7"/>
<keyword evidence="1" id="KW-1133">Transmembrane helix</keyword>
<proteinExistence type="predicted"/>
<name>A0A8C9Y7N7_SANLU</name>
<dbReference type="Proteomes" id="UP000694568">
    <property type="component" value="Unplaced"/>
</dbReference>
<feature type="transmembrane region" description="Helical" evidence="1">
    <location>
        <begin position="85"/>
        <end position="110"/>
    </location>
</feature>
<accession>A0A8C9Y7N7</accession>
<dbReference type="GO" id="GO:0005886">
    <property type="term" value="C:plasma membrane"/>
    <property type="evidence" value="ECO:0007669"/>
    <property type="project" value="TreeGrafter"/>
</dbReference>
<dbReference type="PANTHER" id="PTHR15573">
    <property type="entry name" value="G-PROTEIN COUPLED RECEPTOR 160-RELATED"/>
    <property type="match status" value="1"/>
</dbReference>
<reference evidence="2" key="2">
    <citation type="submission" date="2025-09" db="UniProtKB">
        <authorList>
            <consortium name="Ensembl"/>
        </authorList>
    </citation>
    <scope>IDENTIFICATION</scope>
</reference>
<dbReference type="InterPro" id="IPR042353">
    <property type="entry name" value="GPR160"/>
</dbReference>
<dbReference type="PANTHER" id="PTHR15573:SF0">
    <property type="entry name" value="G-PROTEIN COUPLED RECEPTOR 160-RELATED"/>
    <property type="match status" value="1"/>
</dbReference>
<evidence type="ECO:0000313" key="2">
    <source>
        <dbReference type="Ensembl" id="ENSSLUP00000019717.1"/>
    </source>
</evidence>
<dbReference type="Ensembl" id="ENSSLUT00000020344.1">
    <property type="protein sequence ID" value="ENSSLUP00000019717.1"/>
    <property type="gene ID" value="ENSSLUG00000009105.1"/>
</dbReference>
<keyword evidence="3" id="KW-1185">Reference proteome</keyword>
<dbReference type="GO" id="GO:0043235">
    <property type="term" value="C:receptor complex"/>
    <property type="evidence" value="ECO:0007669"/>
    <property type="project" value="TreeGrafter"/>
</dbReference>
<evidence type="ECO:0000256" key="1">
    <source>
        <dbReference type="SAM" id="Phobius"/>
    </source>
</evidence>
<protein>
    <submittedName>
        <fullName evidence="2">Uncharacterized protein</fullName>
    </submittedName>
</protein>
<feature type="transmembrane region" description="Helical" evidence="1">
    <location>
        <begin position="178"/>
        <end position="199"/>
    </location>
</feature>
<keyword evidence="1" id="KW-0812">Transmembrane</keyword>
<reference evidence="2" key="1">
    <citation type="submission" date="2025-08" db="UniProtKB">
        <authorList>
            <consortium name="Ensembl"/>
        </authorList>
    </citation>
    <scope>IDENTIFICATION</scope>
</reference>
<keyword evidence="1" id="KW-0472">Membrane</keyword>
<sequence>KGLLYFNQRYDFKQWEVASGCRTDNTDKYLMLVLFKLGMDAVVLYLCYRKRNTSFLSMCSLSIILADLVMVFFIASVLFLGPERYLASLCFFLANASATYGALPLPIMCLGLLDYCLEDTSLGNQSALCKFLRNVVLTLLVWMLAVINPFGSVNSDLIEVDYKKGITFIVCEVEESTLLTYMIVGLFTVVICIMLPFCFGTFWMPYLTVSVACLIFGFGVPAYIAVNVLWLECTNSLLMGLVFWTKSNGQGPYSQLPENVCMWHVYWHLSKGTGQQQLPIAVLNPSKGKRKTLLDV</sequence>
<feature type="transmembrane region" description="Helical" evidence="1">
    <location>
        <begin position="206"/>
        <end position="231"/>
    </location>
</feature>
<evidence type="ECO:0000313" key="3">
    <source>
        <dbReference type="Proteomes" id="UP000694568"/>
    </source>
</evidence>
<feature type="transmembrane region" description="Helical" evidence="1">
    <location>
        <begin position="131"/>
        <end position="151"/>
    </location>
</feature>
<feature type="transmembrane region" description="Helical" evidence="1">
    <location>
        <begin position="29"/>
        <end position="48"/>
    </location>
</feature>
<organism evidence="2 3">
    <name type="scientific">Sander lucioperca</name>
    <name type="common">Pike-perch</name>
    <name type="synonym">Perca lucioperca</name>
    <dbReference type="NCBI Taxonomy" id="283035"/>
    <lineage>
        <taxon>Eukaryota</taxon>
        <taxon>Metazoa</taxon>
        <taxon>Chordata</taxon>
        <taxon>Craniata</taxon>
        <taxon>Vertebrata</taxon>
        <taxon>Euteleostomi</taxon>
        <taxon>Actinopterygii</taxon>
        <taxon>Neopterygii</taxon>
        <taxon>Teleostei</taxon>
        <taxon>Neoteleostei</taxon>
        <taxon>Acanthomorphata</taxon>
        <taxon>Eupercaria</taxon>
        <taxon>Perciformes</taxon>
        <taxon>Percoidei</taxon>
        <taxon>Percidae</taxon>
        <taxon>Luciopercinae</taxon>
        <taxon>Sander</taxon>
    </lineage>
</organism>